<dbReference type="InterPro" id="IPR044855">
    <property type="entry name" value="CoA-Trfase_III_dom3_sf"/>
</dbReference>
<dbReference type="InterPro" id="IPR023606">
    <property type="entry name" value="CoA-Trfase_III_dom_1_sf"/>
</dbReference>
<dbReference type="Gene3D" id="3.40.50.10540">
    <property type="entry name" value="Crotonobetainyl-coa:carnitine coa-transferase, domain 1"/>
    <property type="match status" value="1"/>
</dbReference>
<proteinExistence type="predicted"/>
<dbReference type="GO" id="GO:0008410">
    <property type="term" value="F:CoA-transferase activity"/>
    <property type="evidence" value="ECO:0007669"/>
    <property type="project" value="TreeGrafter"/>
</dbReference>
<dbReference type="EMBL" id="BMIF01000010">
    <property type="protein sequence ID" value="GGA74557.1"/>
    <property type="molecule type" value="Genomic_DNA"/>
</dbReference>
<dbReference type="PANTHER" id="PTHR48207:SF4">
    <property type="entry name" value="BLL6097 PROTEIN"/>
    <property type="match status" value="1"/>
</dbReference>
<evidence type="ECO:0000313" key="3">
    <source>
        <dbReference type="Proteomes" id="UP000636264"/>
    </source>
</evidence>
<evidence type="ECO:0000256" key="1">
    <source>
        <dbReference type="ARBA" id="ARBA00022679"/>
    </source>
</evidence>
<dbReference type="InterPro" id="IPR050483">
    <property type="entry name" value="CoA-transferase_III_domain"/>
</dbReference>
<dbReference type="Pfam" id="PF02515">
    <property type="entry name" value="CoA_transf_3"/>
    <property type="match status" value="1"/>
</dbReference>
<protein>
    <submittedName>
        <fullName evidence="2">CoA transferase</fullName>
    </submittedName>
</protein>
<evidence type="ECO:0000313" key="2">
    <source>
        <dbReference type="EMBL" id="GGA74557.1"/>
    </source>
</evidence>
<dbReference type="PANTHER" id="PTHR48207">
    <property type="entry name" value="SUCCINATE--HYDROXYMETHYLGLUTARATE COA-TRANSFERASE"/>
    <property type="match status" value="1"/>
</dbReference>
<dbReference type="RefSeq" id="WP_188721984.1">
    <property type="nucleotide sequence ID" value="NZ_BMIF01000010.1"/>
</dbReference>
<keyword evidence="3" id="KW-1185">Reference proteome</keyword>
<name>A0A916RWT3_9HYPH</name>
<gene>
    <name evidence="2" type="ORF">GCM10011385_30730</name>
</gene>
<dbReference type="SUPFAM" id="SSF89796">
    <property type="entry name" value="CoA-transferase family III (CaiB/BaiF)"/>
    <property type="match status" value="1"/>
</dbReference>
<sequence>MGPLAGVKIIDLTAVLMGPYATQFLGDFGADVIKIEPPKGDLVRSIGPSRSPGMGPIFLNANRSKRSIVIDLKKAEGRALLLDLCREADALVYNVRPAAMARLGLSYEEVSAINPRIVYAGLYGYGQDGQYAKRPAYDDLIQGGATLGYLFNLSGSPEPRYVPAAIADRIVGLTALSGILAALLERHKTGRGQRVDVPMFETMVSFILGDHLGGLTFDPPLDKGGYPRQLAKDRKPFRTSDGYVCALVYTDEHWQRFVQAIGEPDLMERDPRFANFSSRMEHVDHVYGWLKELFLTRTSAEWIALLDENDIPVMAMHTFETVLEDPHLSQVGFFQRVTHPSEGDIISMANPVLMSGKPTQTNRLAPVLGEHTVEVLRDMGKDEGQIAELLEQGIVAAPSAPLAAKRG</sequence>
<dbReference type="AlphaFoldDB" id="A0A916RWT3"/>
<accession>A0A916RWT3</accession>
<dbReference type="Gene3D" id="3.30.1540.10">
    <property type="entry name" value="formyl-coa transferase, domain 3"/>
    <property type="match status" value="1"/>
</dbReference>
<dbReference type="Proteomes" id="UP000636264">
    <property type="component" value="Unassembled WGS sequence"/>
</dbReference>
<dbReference type="InterPro" id="IPR003673">
    <property type="entry name" value="CoA-Trfase_fam_III"/>
</dbReference>
<keyword evidence="1 2" id="KW-0808">Transferase</keyword>
<organism evidence="2 3">
    <name type="scientific">Nitratireductor aestuarii</name>
    <dbReference type="NCBI Taxonomy" id="1735103"/>
    <lineage>
        <taxon>Bacteria</taxon>
        <taxon>Pseudomonadati</taxon>
        <taxon>Pseudomonadota</taxon>
        <taxon>Alphaproteobacteria</taxon>
        <taxon>Hyphomicrobiales</taxon>
        <taxon>Phyllobacteriaceae</taxon>
        <taxon>Nitratireductor</taxon>
    </lineage>
</organism>
<comment type="caution">
    <text evidence="2">The sequence shown here is derived from an EMBL/GenBank/DDBJ whole genome shotgun (WGS) entry which is preliminary data.</text>
</comment>
<reference evidence="2" key="2">
    <citation type="submission" date="2020-09" db="EMBL/GenBank/DDBJ databases">
        <authorList>
            <person name="Sun Q."/>
            <person name="Zhou Y."/>
        </authorList>
    </citation>
    <scope>NUCLEOTIDE SEQUENCE</scope>
    <source>
        <strain evidence="2">CGMCC 1.15320</strain>
    </source>
</reference>
<reference evidence="2" key="1">
    <citation type="journal article" date="2014" name="Int. J. Syst. Evol. Microbiol.">
        <title>Complete genome sequence of Corynebacterium casei LMG S-19264T (=DSM 44701T), isolated from a smear-ripened cheese.</title>
        <authorList>
            <consortium name="US DOE Joint Genome Institute (JGI-PGF)"/>
            <person name="Walter F."/>
            <person name="Albersmeier A."/>
            <person name="Kalinowski J."/>
            <person name="Ruckert C."/>
        </authorList>
    </citation>
    <scope>NUCLEOTIDE SEQUENCE</scope>
    <source>
        <strain evidence="2">CGMCC 1.15320</strain>
    </source>
</reference>